<dbReference type="RefSeq" id="WP_133906907.1">
    <property type="nucleotide sequence ID" value="NZ_SOCP01000015.1"/>
</dbReference>
<reference evidence="1 2" key="1">
    <citation type="submission" date="2019-03" db="EMBL/GenBank/DDBJ databases">
        <title>Genomic Encyclopedia of Archaeal and Bacterial Type Strains, Phase II (KMG-II): from individual species to whole genera.</title>
        <authorList>
            <person name="Goeker M."/>
        </authorList>
    </citation>
    <scope>NUCLEOTIDE SEQUENCE [LARGE SCALE GENOMIC DNA]</scope>
    <source>
        <strain evidence="1 2">DSM 45499</strain>
    </source>
</reference>
<accession>A0A4R7V452</accession>
<comment type="caution">
    <text evidence="1">The sequence shown here is derived from an EMBL/GenBank/DDBJ whole genome shotgun (WGS) entry which is preliminary data.</text>
</comment>
<sequence length="364" mass="39435">MTITVLMGNGVSIADNPDLNVTSLSTRLADEFAKLGGDQANEVLAHLANAINPEDEPSGFESILGPLDLMATALAAIAPLPAMFGTDQTEIVNQIEASSGFLRTVYTRGVAITLRAIDKESISTSTLDKSVTTRFVEAVKALDRSSSVTIATLNYDSLLLQGVLDDSSNVSDLAAGYAKSSSSITDEALVDCWAIRGVDNLPPSPIVVIQLHGSLGWLNSPEGRVYKFRLGDLRAVEYWERLEQGRTLWTPAVVLTSQAGKVRLVAEHPFSLAYEAFLGRLRASDIWIICGYGFGDQILNRRLGEIFRSSAKVRRVLVITYGEHPSESTVYKALGDPEDQSNDIVICRDGLPAGLSCEHWDLFS</sequence>
<organism evidence="1 2">
    <name type="scientific">Actinophytocola oryzae</name>
    <dbReference type="NCBI Taxonomy" id="502181"/>
    <lineage>
        <taxon>Bacteria</taxon>
        <taxon>Bacillati</taxon>
        <taxon>Actinomycetota</taxon>
        <taxon>Actinomycetes</taxon>
        <taxon>Pseudonocardiales</taxon>
        <taxon>Pseudonocardiaceae</taxon>
    </lineage>
</organism>
<evidence type="ECO:0000313" key="1">
    <source>
        <dbReference type="EMBL" id="TDV43690.1"/>
    </source>
</evidence>
<name>A0A4R7V452_9PSEU</name>
<keyword evidence="2" id="KW-1185">Reference proteome</keyword>
<gene>
    <name evidence="1" type="ORF">CLV71_115153</name>
</gene>
<dbReference type="Proteomes" id="UP000294927">
    <property type="component" value="Unassembled WGS sequence"/>
</dbReference>
<dbReference type="OrthoDB" id="5106108at2"/>
<dbReference type="AlphaFoldDB" id="A0A4R7V452"/>
<dbReference type="EMBL" id="SOCP01000015">
    <property type="protein sequence ID" value="TDV43690.1"/>
    <property type="molecule type" value="Genomic_DNA"/>
</dbReference>
<protein>
    <submittedName>
        <fullName evidence="1">SIR2-like protein</fullName>
    </submittedName>
</protein>
<evidence type="ECO:0000313" key="2">
    <source>
        <dbReference type="Proteomes" id="UP000294927"/>
    </source>
</evidence>
<proteinExistence type="predicted"/>